<dbReference type="Proteomes" id="UP001206128">
    <property type="component" value="Unassembled WGS sequence"/>
</dbReference>
<keyword evidence="1" id="KW-0732">Signal</keyword>
<feature type="signal peptide" evidence="1">
    <location>
        <begin position="1"/>
        <end position="26"/>
    </location>
</feature>
<comment type="caution">
    <text evidence="2">The sequence shown here is derived from an EMBL/GenBank/DDBJ whole genome shotgun (WGS) entry which is preliminary data.</text>
</comment>
<evidence type="ECO:0000313" key="3">
    <source>
        <dbReference type="Proteomes" id="UP001206128"/>
    </source>
</evidence>
<keyword evidence="3" id="KW-1185">Reference proteome</keyword>
<proteinExistence type="predicted"/>
<sequence length="66" mass="6533">MSVRKAFAAATLILAGLFTSAGTAAADNITVGSEVPDDLTDLTCIPADAQPVGVDLTGLVCDAPAE</sequence>
<gene>
    <name evidence="2" type="ORF">LX83_005540</name>
</gene>
<dbReference type="AlphaFoldDB" id="A0AAE3GI66"/>
<dbReference type="EMBL" id="JAMTCK010000015">
    <property type="protein sequence ID" value="MCP2168662.1"/>
    <property type="molecule type" value="Genomic_DNA"/>
</dbReference>
<organism evidence="2 3">
    <name type="scientific">Goodfellowiella coeruleoviolacea</name>
    <dbReference type="NCBI Taxonomy" id="334858"/>
    <lineage>
        <taxon>Bacteria</taxon>
        <taxon>Bacillati</taxon>
        <taxon>Actinomycetota</taxon>
        <taxon>Actinomycetes</taxon>
        <taxon>Pseudonocardiales</taxon>
        <taxon>Pseudonocardiaceae</taxon>
        <taxon>Goodfellowiella</taxon>
    </lineage>
</organism>
<evidence type="ECO:0000256" key="1">
    <source>
        <dbReference type="SAM" id="SignalP"/>
    </source>
</evidence>
<name>A0AAE3GI66_9PSEU</name>
<reference evidence="2" key="1">
    <citation type="submission" date="2022-06" db="EMBL/GenBank/DDBJ databases">
        <title>Genomic Encyclopedia of Archaeal and Bacterial Type Strains, Phase II (KMG-II): from individual species to whole genera.</title>
        <authorList>
            <person name="Goeker M."/>
        </authorList>
    </citation>
    <scope>NUCLEOTIDE SEQUENCE</scope>
    <source>
        <strain evidence="2">DSM 43935</strain>
    </source>
</reference>
<evidence type="ECO:0000313" key="2">
    <source>
        <dbReference type="EMBL" id="MCP2168662.1"/>
    </source>
</evidence>
<protein>
    <submittedName>
        <fullName evidence="2">Uncharacterized protein</fullName>
    </submittedName>
</protein>
<dbReference type="RefSeq" id="WP_253776725.1">
    <property type="nucleotide sequence ID" value="NZ_JAMTCK010000015.1"/>
</dbReference>
<feature type="chain" id="PRO_5042086442" evidence="1">
    <location>
        <begin position="27"/>
        <end position="66"/>
    </location>
</feature>
<accession>A0AAE3GI66</accession>